<gene>
    <name evidence="1" type="ORF">OUZ56_033541</name>
    <name evidence="2" type="ORF">OUZ56_033547</name>
</gene>
<reference evidence="2 3" key="1">
    <citation type="journal article" date="2023" name="Nucleic Acids Res.">
        <title>The hologenome of Daphnia magna reveals possible DNA methylation and microbiome-mediated evolution of the host genome.</title>
        <authorList>
            <person name="Chaturvedi A."/>
            <person name="Li X."/>
            <person name="Dhandapani V."/>
            <person name="Marshall H."/>
            <person name="Kissane S."/>
            <person name="Cuenca-Cambronero M."/>
            <person name="Asole G."/>
            <person name="Calvet F."/>
            <person name="Ruiz-Romero M."/>
            <person name="Marangio P."/>
            <person name="Guigo R."/>
            <person name="Rago D."/>
            <person name="Mirbahai L."/>
            <person name="Eastwood N."/>
            <person name="Colbourne J.K."/>
            <person name="Zhou J."/>
            <person name="Mallon E."/>
            <person name="Orsini L."/>
        </authorList>
    </citation>
    <scope>NUCLEOTIDE SEQUENCE [LARGE SCALE GENOMIC DNA]</scope>
    <source>
        <strain evidence="2">LRV0_1</strain>
    </source>
</reference>
<organism evidence="2 3">
    <name type="scientific">Daphnia magna</name>
    <dbReference type="NCBI Taxonomy" id="35525"/>
    <lineage>
        <taxon>Eukaryota</taxon>
        <taxon>Metazoa</taxon>
        <taxon>Ecdysozoa</taxon>
        <taxon>Arthropoda</taxon>
        <taxon>Crustacea</taxon>
        <taxon>Branchiopoda</taxon>
        <taxon>Diplostraca</taxon>
        <taxon>Cladocera</taxon>
        <taxon>Anomopoda</taxon>
        <taxon>Daphniidae</taxon>
        <taxon>Daphnia</taxon>
    </lineage>
</organism>
<comment type="caution">
    <text evidence="2">The sequence shown here is derived from an EMBL/GenBank/DDBJ whole genome shotgun (WGS) entry which is preliminary data.</text>
</comment>
<evidence type="ECO:0000313" key="3">
    <source>
        <dbReference type="Proteomes" id="UP001234178"/>
    </source>
</evidence>
<accession>A0ABQ9ZYL5</accession>
<dbReference type="Proteomes" id="UP001234178">
    <property type="component" value="Unassembled WGS sequence"/>
</dbReference>
<proteinExistence type="predicted"/>
<sequence length="74" mass="8171">MLNLVKMAEIPLCYQVLTSSAYLADAQPLSHESHCNFTVLLCDLRLQIQPTAVNHGGVTIGCHKIDNYDITTRA</sequence>
<keyword evidence="3" id="KW-1185">Reference proteome</keyword>
<evidence type="ECO:0000313" key="1">
    <source>
        <dbReference type="EMBL" id="KAK4017764.1"/>
    </source>
</evidence>
<name>A0ABQ9ZYL5_9CRUS</name>
<dbReference type="EMBL" id="JAOYFB010000018">
    <property type="protein sequence ID" value="KAK4017770.1"/>
    <property type="molecule type" value="Genomic_DNA"/>
</dbReference>
<protein>
    <submittedName>
        <fullName evidence="2">Uncharacterized protein</fullName>
    </submittedName>
</protein>
<dbReference type="EMBL" id="JAOYFB010000018">
    <property type="protein sequence ID" value="KAK4017764.1"/>
    <property type="molecule type" value="Genomic_DNA"/>
</dbReference>
<evidence type="ECO:0000313" key="2">
    <source>
        <dbReference type="EMBL" id="KAK4017770.1"/>
    </source>
</evidence>